<dbReference type="HOGENOM" id="CLU_3382746_0_0_3"/>
<evidence type="ECO:0000313" key="2">
    <source>
        <dbReference type="Proteomes" id="UP000003959"/>
    </source>
</evidence>
<accession>F4XZV2</accession>
<proteinExistence type="predicted"/>
<gene>
    <name evidence="1" type="ORF">LYNGBM3L_59010</name>
</gene>
<sequence length="33" mass="3792">MGFASRIGFLGWVFLRFSLELLIAYQQSDCPPE</sequence>
<dbReference type="Proteomes" id="UP000003959">
    <property type="component" value="Unassembled WGS sequence"/>
</dbReference>
<keyword evidence="2" id="KW-1185">Reference proteome</keyword>
<dbReference type="AlphaFoldDB" id="F4XZV2"/>
<name>F4XZV2_9CYAN</name>
<organism evidence="1 2">
    <name type="scientific">Moorena producens 3L</name>
    <dbReference type="NCBI Taxonomy" id="489825"/>
    <lineage>
        <taxon>Bacteria</taxon>
        <taxon>Bacillati</taxon>
        <taxon>Cyanobacteriota</taxon>
        <taxon>Cyanophyceae</taxon>
        <taxon>Coleofasciculales</taxon>
        <taxon>Coleofasciculaceae</taxon>
        <taxon>Moorena</taxon>
    </lineage>
</organism>
<protein>
    <submittedName>
        <fullName evidence="1">Uncharacterized protein</fullName>
    </submittedName>
</protein>
<reference evidence="2" key="1">
    <citation type="journal article" date="2011" name="Proc. Natl. Acad. Sci. U.S.A.">
        <title>Genomic insights into the physiology and ecology of the marine filamentous cyanobacterium Lyngbya majuscula.</title>
        <authorList>
            <person name="Jones A.C."/>
            <person name="Monroe E.A."/>
            <person name="Podell S."/>
            <person name="Hess W.R."/>
            <person name="Klages S."/>
            <person name="Esquenazi E."/>
            <person name="Niessen S."/>
            <person name="Hoover H."/>
            <person name="Rothmann M."/>
            <person name="Lasken R.S."/>
            <person name="Yates J.R.III."/>
            <person name="Reinhardt R."/>
            <person name="Kube M."/>
            <person name="Burkart M.D."/>
            <person name="Allen E.E."/>
            <person name="Dorrestein P.C."/>
            <person name="Gerwick W.H."/>
            <person name="Gerwick L."/>
        </authorList>
    </citation>
    <scope>NUCLEOTIDE SEQUENCE [LARGE SCALE GENOMIC DNA]</scope>
    <source>
        <strain evidence="2">3L</strain>
    </source>
</reference>
<evidence type="ECO:0000313" key="1">
    <source>
        <dbReference type="EMBL" id="EGJ29870.1"/>
    </source>
</evidence>
<dbReference type="EMBL" id="GL890965">
    <property type="protein sequence ID" value="EGJ29870.1"/>
    <property type="molecule type" value="Genomic_DNA"/>
</dbReference>